<dbReference type="EMBL" id="JALIDZ010000014">
    <property type="protein sequence ID" value="MCT8974721.1"/>
    <property type="molecule type" value="Genomic_DNA"/>
</dbReference>
<organism evidence="3 4">
    <name type="scientific">Microbaculum marinisediminis</name>
    <dbReference type="NCBI Taxonomy" id="2931392"/>
    <lineage>
        <taxon>Bacteria</taxon>
        <taxon>Pseudomonadati</taxon>
        <taxon>Pseudomonadota</taxon>
        <taxon>Alphaproteobacteria</taxon>
        <taxon>Hyphomicrobiales</taxon>
        <taxon>Tepidamorphaceae</taxon>
        <taxon>Microbaculum</taxon>
    </lineage>
</organism>
<feature type="chain" id="PRO_5043509932" description="L,D-transpeptidase scaffold domain-containing protein" evidence="1">
    <location>
        <begin position="23"/>
        <end position="534"/>
    </location>
</feature>
<dbReference type="RefSeq" id="WP_261618308.1">
    <property type="nucleotide sequence ID" value="NZ_JALIDZ010000014.1"/>
</dbReference>
<feature type="signal peptide" evidence="1">
    <location>
        <begin position="1"/>
        <end position="22"/>
    </location>
</feature>
<gene>
    <name evidence="3" type="ORF">MUB46_22930</name>
</gene>
<comment type="caution">
    <text evidence="3">The sequence shown here is derived from an EMBL/GenBank/DDBJ whole genome shotgun (WGS) entry which is preliminary data.</text>
</comment>
<proteinExistence type="predicted"/>
<accession>A0AAW5R371</accession>
<protein>
    <recommendedName>
        <fullName evidence="2">L,D-transpeptidase scaffold domain-containing protein</fullName>
    </recommendedName>
</protein>
<keyword evidence="1" id="KW-0732">Signal</keyword>
<evidence type="ECO:0000256" key="1">
    <source>
        <dbReference type="SAM" id="SignalP"/>
    </source>
</evidence>
<dbReference type="InterPro" id="IPR052905">
    <property type="entry name" value="LD-transpeptidase_YkuD-like"/>
</dbReference>
<dbReference type="InterPro" id="IPR036365">
    <property type="entry name" value="PGBD-like_sf"/>
</dbReference>
<evidence type="ECO:0000259" key="2">
    <source>
        <dbReference type="Pfam" id="PF20142"/>
    </source>
</evidence>
<dbReference type="PANTHER" id="PTHR41533:SF2">
    <property type="entry name" value="BLR7131 PROTEIN"/>
    <property type="match status" value="1"/>
</dbReference>
<name>A0AAW5R371_9HYPH</name>
<dbReference type="SUPFAM" id="SSF47090">
    <property type="entry name" value="PGBD-like"/>
    <property type="match status" value="1"/>
</dbReference>
<evidence type="ECO:0000313" key="3">
    <source>
        <dbReference type="EMBL" id="MCT8974721.1"/>
    </source>
</evidence>
<dbReference type="Pfam" id="PF20142">
    <property type="entry name" value="Scaffold"/>
    <property type="match status" value="1"/>
</dbReference>
<reference evidence="3 4" key="1">
    <citation type="submission" date="2022-04" db="EMBL/GenBank/DDBJ databases">
        <authorList>
            <person name="Ye Y.-Q."/>
            <person name="Du Z.-J."/>
        </authorList>
    </citation>
    <scope>NUCLEOTIDE SEQUENCE [LARGE SCALE GENOMIC DNA]</scope>
    <source>
        <strain evidence="3 4">A6E488</strain>
    </source>
</reference>
<dbReference type="InterPro" id="IPR045380">
    <property type="entry name" value="LD_TPept_scaffold_dom"/>
</dbReference>
<dbReference type="PANTHER" id="PTHR41533">
    <property type="entry name" value="L,D-TRANSPEPTIDASE HI_1667-RELATED"/>
    <property type="match status" value="1"/>
</dbReference>
<evidence type="ECO:0000313" key="4">
    <source>
        <dbReference type="Proteomes" id="UP001320898"/>
    </source>
</evidence>
<dbReference type="AlphaFoldDB" id="A0AAW5R371"/>
<dbReference type="Proteomes" id="UP001320898">
    <property type="component" value="Unassembled WGS sequence"/>
</dbReference>
<keyword evidence="4" id="KW-1185">Reference proteome</keyword>
<sequence>MNLRRTVFFVVALLFAAAPAHAAGPVVENVRALLGDESRKALPIENNRLALIRYYADEDVEPLFVGTDRMRGLITRMLDAEYDGLDPNRYPVEFLEDLEVETEGASPERLAEIEAWFAAHFLMFAADIKVGRVLPRMVYPDLYMPRKEIDGDNVLRALRRFPDTDSFFDAWDPLNIEYDRLRGKLAEYIDIRHQGGWGTIDPGPDVASGQTDPRIPALRARLDIEYGFEEPFGEADALDPELESRLRLFQLHHDVPVTGDLDKPTLLAINIPVERRIEQIMLSMERLRWMPEELADRVLIANKGDGILRLLTPGGIEREWRILPNCPRDNLAIVADTLSSMTLNPRWEVPFDYVQTVLYPDLLQNPAIVEEQGFELLYQDVAMPLDAMPWRQIPKSTLTKQKNKFRFRLKPGFHNPYGRYVYRLGETDQAFLFDAPPDALSELCDPRLPKGAIAVVDGLDLMNELAKHRLGPDDYLERTLARRETLTVPDVERIPVMVVFQSAWMDADGNVRFSKDPYLEDLRLSKALDGKIKS</sequence>
<feature type="domain" description="L,D-transpeptidase scaffold" evidence="2">
    <location>
        <begin position="51"/>
        <end position="185"/>
    </location>
</feature>